<protein>
    <recommendedName>
        <fullName evidence="9">NEDD4-binding protein 1</fullName>
    </recommendedName>
</protein>
<organism evidence="15 16">
    <name type="scientific">Hymenochirus boettgeri</name>
    <name type="common">Congo dwarf clawed frog</name>
    <dbReference type="NCBI Taxonomy" id="247094"/>
    <lineage>
        <taxon>Eukaryota</taxon>
        <taxon>Metazoa</taxon>
        <taxon>Chordata</taxon>
        <taxon>Craniata</taxon>
        <taxon>Vertebrata</taxon>
        <taxon>Euteleostomi</taxon>
        <taxon>Amphibia</taxon>
        <taxon>Batrachia</taxon>
        <taxon>Anura</taxon>
        <taxon>Pipoidea</taxon>
        <taxon>Pipidae</taxon>
        <taxon>Pipinae</taxon>
        <taxon>Hymenochirus</taxon>
    </lineage>
</organism>
<dbReference type="FunFam" id="3.40.50.11980:FF:000001">
    <property type="entry name" value="ZC3H12A isoform 1"/>
    <property type="match status" value="1"/>
</dbReference>
<evidence type="ECO:0000256" key="10">
    <source>
        <dbReference type="ARBA" id="ARBA00054635"/>
    </source>
</evidence>
<keyword evidence="3" id="KW-0399">Innate immunity</keyword>
<keyword evidence="4" id="KW-0540">Nuclease</keyword>
<dbReference type="InterPro" id="IPR056630">
    <property type="entry name" value="KH_N4BP1_2nd"/>
</dbReference>
<dbReference type="InterPro" id="IPR056631">
    <property type="entry name" value="UBA_N4BP1"/>
</dbReference>
<dbReference type="GO" id="GO:0005730">
    <property type="term" value="C:nucleolus"/>
    <property type="evidence" value="ECO:0007669"/>
    <property type="project" value="UniProtKB-SubCell"/>
</dbReference>
<evidence type="ECO:0000313" key="15">
    <source>
        <dbReference type="EMBL" id="KAG8437320.1"/>
    </source>
</evidence>
<dbReference type="Pfam" id="PF11977">
    <property type="entry name" value="RNase_Zc3h12a"/>
    <property type="match status" value="1"/>
</dbReference>
<comment type="subcellular location">
    <subcellularLocation>
        <location evidence="1">Nucleus</location>
        <location evidence="1">PML body</location>
    </subcellularLocation>
    <subcellularLocation>
        <location evidence="2">Nucleus</location>
        <location evidence="2">Nucleolus</location>
    </subcellularLocation>
</comment>
<evidence type="ECO:0000256" key="6">
    <source>
        <dbReference type="ARBA" id="ARBA00022884"/>
    </source>
</evidence>
<dbReference type="EMBL" id="JAACNH010000007">
    <property type="protein sequence ID" value="KAG8437320.1"/>
    <property type="molecule type" value="Genomic_DNA"/>
</dbReference>
<evidence type="ECO:0000256" key="7">
    <source>
        <dbReference type="ARBA" id="ARBA00023242"/>
    </source>
</evidence>
<dbReference type="Pfam" id="PF23054">
    <property type="entry name" value="UBA_N4BP1_C"/>
    <property type="match status" value="1"/>
</dbReference>
<name>A0A8T2J1W8_9PIPI</name>
<evidence type="ECO:0000259" key="12">
    <source>
        <dbReference type="Pfam" id="PF23052"/>
    </source>
</evidence>
<dbReference type="GO" id="GO:0031397">
    <property type="term" value="P:negative regulation of protein ubiquitination"/>
    <property type="evidence" value="ECO:0007669"/>
    <property type="project" value="TreeGrafter"/>
</dbReference>
<accession>A0A8T2J1W8</accession>
<reference evidence="15" key="1">
    <citation type="thesis" date="2020" institute="ProQuest LLC" country="789 East Eisenhower Parkway, Ann Arbor, MI, USA">
        <title>Comparative Genomics and Chromosome Evolution.</title>
        <authorList>
            <person name="Mudd A.B."/>
        </authorList>
    </citation>
    <scope>NUCLEOTIDE SEQUENCE</scope>
    <source>
        <strain evidence="15">Female2</strain>
        <tissue evidence="15">Blood</tissue>
    </source>
</reference>
<evidence type="ECO:0000256" key="5">
    <source>
        <dbReference type="ARBA" id="ARBA00022859"/>
    </source>
</evidence>
<evidence type="ECO:0000259" key="14">
    <source>
        <dbReference type="Pfam" id="PF23054"/>
    </source>
</evidence>
<keyword evidence="5" id="KW-0391">Immunity</keyword>
<keyword evidence="7" id="KW-0539">Nucleus</keyword>
<dbReference type="GO" id="GO:0004518">
    <property type="term" value="F:nuclease activity"/>
    <property type="evidence" value="ECO:0007669"/>
    <property type="project" value="UniProtKB-KW"/>
</dbReference>
<dbReference type="Pfam" id="PF23053">
    <property type="entry name" value="UBA_N4BP1"/>
    <property type="match status" value="1"/>
</dbReference>
<evidence type="ECO:0000256" key="2">
    <source>
        <dbReference type="ARBA" id="ARBA00004604"/>
    </source>
</evidence>
<comment type="caution">
    <text evidence="15">The sequence shown here is derived from an EMBL/GenBank/DDBJ whole genome shotgun (WGS) entry which is preliminary data.</text>
</comment>
<evidence type="ECO:0000256" key="8">
    <source>
        <dbReference type="ARBA" id="ARBA00038274"/>
    </source>
</evidence>
<dbReference type="GO" id="GO:0045087">
    <property type="term" value="P:innate immune response"/>
    <property type="evidence" value="ECO:0007669"/>
    <property type="project" value="UniProtKB-KW"/>
</dbReference>
<dbReference type="GO" id="GO:0003723">
    <property type="term" value="F:RNA binding"/>
    <property type="evidence" value="ECO:0007669"/>
    <property type="project" value="UniProtKB-KW"/>
</dbReference>
<feature type="domain" description="RNase NYN" evidence="11">
    <location>
        <begin position="410"/>
        <end position="561"/>
    </location>
</feature>
<proteinExistence type="inferred from homology"/>
<dbReference type="AlphaFoldDB" id="A0A8T2J1W8"/>
<evidence type="ECO:0000256" key="1">
    <source>
        <dbReference type="ARBA" id="ARBA00004322"/>
    </source>
</evidence>
<gene>
    <name evidence="15" type="ORF">GDO86_008141</name>
</gene>
<dbReference type="OrthoDB" id="392925at2759"/>
<evidence type="ECO:0000256" key="4">
    <source>
        <dbReference type="ARBA" id="ARBA00022722"/>
    </source>
</evidence>
<keyword evidence="16" id="KW-1185">Reference proteome</keyword>
<evidence type="ECO:0000256" key="3">
    <source>
        <dbReference type="ARBA" id="ARBA00022588"/>
    </source>
</evidence>
<dbReference type="PANTHER" id="PTHR12876">
    <property type="entry name" value="N4BP1-RELATED"/>
    <property type="match status" value="1"/>
</dbReference>
<comment type="function">
    <text evidence="10">Potent suppressor of cytokine production that acts as a regulator of innate immune signaling and inflammation. Acts as a key negative regulator of select cytokine and chemokine responses elicited by TRIF-independent Toll-like receptors (TLRs), thereby limiting inflammatory cytokine responses to minor insults. Has ribonuclease activity.</text>
</comment>
<sequence>MHCIFVGAQGLFLNQLIQDTCANVSVSEIGVLSIKGGIEPVVMAQSHVQQFVRLFKNNLSLPNDRESAVKKKFKLYVEKYADKYTVDLLLLPSALQSELLSLTCKDEYVEQGDIIEILDNRKESNEDTEHVSREKTRTPVTELTSQLESVFSGVEEDIICIKEISPVQQERLSSKRRISEVEESCSKKPFSLEAIQVDGPVCRNSDAKNVSIIDLLSGSSDLEDSVILVEGEDSVGAKTEYKILVNFFKTMGYSQVVVEKVIGEFGQYEEPLKLLEEIEKESKKEVGFLSINESNNGTDQLKARGTSSPPKCKIAIPETAQQQYAQPLNVNKKVSHHADKEQPSTSFNYTAKNIVTSNAPPVQDATITPLEGPCSYHSASPLTGVQIFQNSLKIPYRLELKNEPGKMDFKHIIIDGSNVAMSHGLKKFFSCRGIALAVDYFWTRGHRNITVFVPQWRTKRDPYITEQHFLQQLQELGILSFTPARTVLGARIASHDDRFLLHLAEKTGGIIVTNDNFREFVAESPVWREIIKERLLQYTFVGDIIMLPDDPLGRHGPKLDDFLTKQPNIKTVSSSCPSYKLMTNPRDHFSQPKTIISSFGQTRHFPLKIKEEVTALMQNIVWPSPIAPSQRSPAETTELRESLLKIFPGSEHREKINHMLIAHPYMRDLNALSAMLLD</sequence>
<comment type="similarity">
    <text evidence="8">Belongs to the N4BP1 family.</text>
</comment>
<evidence type="ECO:0000313" key="16">
    <source>
        <dbReference type="Proteomes" id="UP000812440"/>
    </source>
</evidence>
<feature type="domain" description="N4BP1 C-terminal UBA" evidence="14">
    <location>
        <begin position="630"/>
        <end position="678"/>
    </location>
</feature>
<dbReference type="PANTHER" id="PTHR12876:SF26">
    <property type="entry name" value="NEDD4-BINDING PROTEIN 1"/>
    <property type="match status" value="1"/>
</dbReference>
<keyword evidence="6" id="KW-0694">RNA-binding</keyword>
<evidence type="ECO:0000259" key="13">
    <source>
        <dbReference type="Pfam" id="PF23053"/>
    </source>
</evidence>
<dbReference type="Pfam" id="PF23052">
    <property type="entry name" value="KH_N4BP1_2nd"/>
    <property type="match status" value="1"/>
</dbReference>
<dbReference type="InterPro" id="IPR021869">
    <property type="entry name" value="RNase_Zc3h12_NYN"/>
</dbReference>
<feature type="domain" description="N4BP1 second type I KH-domain" evidence="12">
    <location>
        <begin position="1"/>
        <end position="103"/>
    </location>
</feature>
<dbReference type="InterPro" id="IPR051101">
    <property type="entry name" value="ZC3H12/N4BP1_RNase_Reg"/>
</dbReference>
<keyword evidence="4" id="KW-0378">Hydrolase</keyword>
<evidence type="ECO:0000256" key="9">
    <source>
        <dbReference type="ARBA" id="ARBA00039336"/>
    </source>
</evidence>
<evidence type="ECO:0000259" key="11">
    <source>
        <dbReference type="Pfam" id="PF11977"/>
    </source>
</evidence>
<dbReference type="InterPro" id="IPR056578">
    <property type="entry name" value="UBA_N4BP1_C"/>
</dbReference>
<dbReference type="GO" id="GO:0032435">
    <property type="term" value="P:negative regulation of proteasomal ubiquitin-dependent protein catabolic process"/>
    <property type="evidence" value="ECO:0007669"/>
    <property type="project" value="TreeGrafter"/>
</dbReference>
<dbReference type="Proteomes" id="UP000812440">
    <property type="component" value="Chromosome 4"/>
</dbReference>
<dbReference type="GO" id="GO:0016605">
    <property type="term" value="C:PML body"/>
    <property type="evidence" value="ECO:0007669"/>
    <property type="project" value="UniProtKB-SubCell"/>
</dbReference>
<feature type="domain" description="N4BP1 UBA-like" evidence="13">
    <location>
        <begin position="240"/>
        <end position="283"/>
    </location>
</feature>
<dbReference type="Gene3D" id="3.40.50.11980">
    <property type="match status" value="1"/>
</dbReference>
<dbReference type="CDD" id="cd18728">
    <property type="entry name" value="PIN_N4BP1-like"/>
    <property type="match status" value="1"/>
</dbReference>